<name>A0AAJ5C688_9BASI</name>
<proteinExistence type="predicted"/>
<keyword evidence="1" id="KW-0732">Signal</keyword>
<keyword evidence="3" id="KW-1185">Reference proteome</keyword>
<gene>
    <name evidence="2" type="ORF">MEPE_04286</name>
</gene>
<dbReference type="AlphaFoldDB" id="A0AAJ5C688"/>
<dbReference type="EMBL" id="OAPG01000010">
    <property type="protein sequence ID" value="SNX85577.1"/>
    <property type="molecule type" value="Genomic_DNA"/>
</dbReference>
<evidence type="ECO:0000313" key="3">
    <source>
        <dbReference type="Proteomes" id="UP001294444"/>
    </source>
</evidence>
<evidence type="ECO:0000256" key="1">
    <source>
        <dbReference type="SAM" id="SignalP"/>
    </source>
</evidence>
<reference evidence="2" key="1">
    <citation type="submission" date="2023-10" db="EMBL/GenBank/DDBJ databases">
        <authorList>
            <person name="Guldener U."/>
        </authorList>
    </citation>
    <scope>NUCLEOTIDE SEQUENCE</scope>
    <source>
        <strain evidence="2">Mp4</strain>
    </source>
</reference>
<organism evidence="2 3">
    <name type="scientific">Melanopsichium pennsylvanicum</name>
    <dbReference type="NCBI Taxonomy" id="63383"/>
    <lineage>
        <taxon>Eukaryota</taxon>
        <taxon>Fungi</taxon>
        <taxon>Dikarya</taxon>
        <taxon>Basidiomycota</taxon>
        <taxon>Ustilaginomycotina</taxon>
        <taxon>Ustilaginomycetes</taxon>
        <taxon>Ustilaginales</taxon>
        <taxon>Ustilaginaceae</taxon>
        <taxon>Melanopsichium</taxon>
    </lineage>
</organism>
<evidence type="ECO:0000313" key="2">
    <source>
        <dbReference type="EMBL" id="SNX85577.1"/>
    </source>
</evidence>
<accession>A0AAJ5C688</accession>
<feature type="chain" id="PRO_5042482616" evidence="1">
    <location>
        <begin position="40"/>
        <end position="130"/>
    </location>
</feature>
<feature type="signal peptide" evidence="1">
    <location>
        <begin position="1"/>
        <end position="39"/>
    </location>
</feature>
<sequence length="130" mass="14631">MRTRMTQHSSSNLVLLVSPLSMLLISVVLLFITITPSYATVNPESISNEPYQYFHSDGVGGSNAVCWLSRVPMPIIQGVQCRFADTISQIKGRQIWQCEGDQIKFCDACHDLEKQLTDPKDLVRWKVQGC</sequence>
<protein>
    <submittedName>
        <fullName evidence="2">Uncharacterized protein</fullName>
    </submittedName>
</protein>
<comment type="caution">
    <text evidence="2">The sequence shown here is derived from an EMBL/GenBank/DDBJ whole genome shotgun (WGS) entry which is preliminary data.</text>
</comment>
<dbReference type="Proteomes" id="UP001294444">
    <property type="component" value="Unassembled WGS sequence"/>
</dbReference>